<feature type="binding site" evidence="1">
    <location>
        <position position="170"/>
    </location>
    <ligand>
        <name>S-adenosyl-L-methionine</name>
        <dbReference type="ChEBI" id="CHEBI:59789"/>
    </ligand>
</feature>
<evidence type="ECO:0000313" key="4">
    <source>
        <dbReference type="Proteomes" id="UP000006352"/>
    </source>
</evidence>
<dbReference type="InterPro" id="IPR033684">
    <property type="entry name" value="EFM6"/>
</dbReference>
<comment type="similarity">
    <text evidence="1">Belongs to the class I-like SAM-binding methyltransferase superfamily. METTL21 family. EFM6 subfamily.</text>
</comment>
<dbReference type="Proteomes" id="UP000006352">
    <property type="component" value="Unassembled WGS sequence"/>
</dbReference>
<feature type="binding site" evidence="1">
    <location>
        <begin position="121"/>
        <end position="123"/>
    </location>
    <ligand>
        <name>S-adenosyl-L-methionine</name>
        <dbReference type="ChEBI" id="CHEBI:59789"/>
    </ligand>
</feature>
<feature type="transmembrane region" description="Helical" evidence="2">
    <location>
        <begin position="117"/>
        <end position="140"/>
    </location>
</feature>
<dbReference type="InParanoid" id="J4GJH9"/>
<organism evidence="3 4">
    <name type="scientific">Fibroporia radiculosa</name>
    <dbReference type="NCBI Taxonomy" id="599839"/>
    <lineage>
        <taxon>Eukaryota</taxon>
        <taxon>Fungi</taxon>
        <taxon>Dikarya</taxon>
        <taxon>Basidiomycota</taxon>
        <taxon>Agaricomycotina</taxon>
        <taxon>Agaricomycetes</taxon>
        <taxon>Polyporales</taxon>
        <taxon>Fibroporiaceae</taxon>
        <taxon>Fibroporia</taxon>
    </lineage>
</organism>
<dbReference type="HAMAP" id="MF_03198">
    <property type="entry name" value="Methyltr_EFM6"/>
    <property type="match status" value="1"/>
</dbReference>
<dbReference type="OrthoDB" id="407325at2759"/>
<keyword evidence="1" id="KW-0808">Transferase</keyword>
<dbReference type="EC" id="2.1.1.-" evidence="1"/>
<feature type="binding site" evidence="1">
    <location>
        <position position="96"/>
    </location>
    <ligand>
        <name>S-adenosyl-L-methionine</name>
        <dbReference type="ChEBI" id="CHEBI:59789"/>
    </ligand>
</feature>
<dbReference type="Pfam" id="PF10294">
    <property type="entry name" value="Methyltransf_16"/>
    <property type="match status" value="1"/>
</dbReference>
<dbReference type="InterPro" id="IPR019410">
    <property type="entry name" value="Methyltransf_16"/>
</dbReference>
<dbReference type="GeneID" id="24094076"/>
<evidence type="ECO:0000313" key="3">
    <source>
        <dbReference type="EMBL" id="CCL99165.1"/>
    </source>
</evidence>
<keyword evidence="4" id="KW-1185">Reference proteome</keyword>
<reference evidence="3 4" key="1">
    <citation type="journal article" date="2012" name="Appl. Environ. Microbiol.">
        <title>Short-read sequencing for genomic analysis of the brown rot fungus Fibroporia radiculosa.</title>
        <authorList>
            <person name="Tang J.D."/>
            <person name="Perkins A.D."/>
            <person name="Sonstegard T.S."/>
            <person name="Schroeder S.G."/>
            <person name="Burgess S.C."/>
            <person name="Diehl S.V."/>
        </authorList>
    </citation>
    <scope>NUCLEOTIDE SEQUENCE [LARGE SCALE GENOMIC DNA]</scope>
    <source>
        <strain evidence="3 4">TFFH 294</strain>
    </source>
</reference>
<comment type="subcellular location">
    <subcellularLocation>
        <location evidence="1">Cytoplasm</location>
    </subcellularLocation>
</comment>
<sequence>MSTIRSPRHQSVAAMDLVLEEELDEADPLRHLRAADDIGPDISDIVPAQPPSIINQTIELSFATTTSADVHCADSTEHVVIKLAVDASPGCGGIAWPAGEVLSQYIARRGSLQGKTVLELGSGTGLVGLVAGILGASVWITDQEQLLDIMSRNVSMNDLDPSVHVAELNWSASPPLDILLSDRGDPIPRDIISVASRLDLILLADCVYFEPAFPLLVRTLADLVPIRGSHAEVLFCYKKRRKADKRFFTLLKKEFTWLELPIHLMVDRLSGLCVYALVDEKKAIVYLDQKGAEQKKVKDEPVEDALDMAPPTAIQSTDGDARALTNKWKNPIVETKKDLQFIMSL</sequence>
<dbReference type="AlphaFoldDB" id="J4GJH9"/>
<feature type="binding site" evidence="1">
    <location>
        <position position="204"/>
    </location>
    <ligand>
        <name>S-adenosyl-L-methionine</name>
        <dbReference type="ChEBI" id="CHEBI:59789"/>
    </ligand>
</feature>
<proteinExistence type="inferred from homology"/>
<dbReference type="PANTHER" id="PTHR14614">
    <property type="entry name" value="HEPATOCELLULAR CARCINOMA-ASSOCIATED ANTIGEN"/>
    <property type="match status" value="1"/>
</dbReference>
<dbReference type="GO" id="GO:0005737">
    <property type="term" value="C:cytoplasm"/>
    <property type="evidence" value="ECO:0007669"/>
    <property type="project" value="UniProtKB-SubCell"/>
</dbReference>
<dbReference type="InterPro" id="IPR029063">
    <property type="entry name" value="SAM-dependent_MTases_sf"/>
</dbReference>
<keyword evidence="1" id="KW-0949">S-adenosyl-L-methionine</keyword>
<dbReference type="Gene3D" id="3.40.50.150">
    <property type="entry name" value="Vaccinia Virus protein VP39"/>
    <property type="match status" value="1"/>
</dbReference>
<dbReference type="GO" id="GO:0016279">
    <property type="term" value="F:protein-lysine N-methyltransferase activity"/>
    <property type="evidence" value="ECO:0007669"/>
    <property type="project" value="UniProtKB-UniRule"/>
</dbReference>
<protein>
    <recommendedName>
        <fullName evidence="1">Protein-lysine N-methyltransferase EFM6</fullName>
        <ecNumber evidence="1">2.1.1.-</ecNumber>
    </recommendedName>
    <alternativeName>
        <fullName evidence="1">Elongation factor methyltransferase 6</fullName>
    </alternativeName>
</protein>
<feature type="binding site" evidence="1">
    <location>
        <position position="142"/>
    </location>
    <ligand>
        <name>S-adenosyl-L-methionine</name>
        <dbReference type="ChEBI" id="CHEBI:59789"/>
    </ligand>
</feature>
<gene>
    <name evidence="1" type="primary">EFM6</name>
    <name evidence="3" type="ORF">FIBRA_01180</name>
</gene>
<dbReference type="PANTHER" id="PTHR14614:SF132">
    <property type="entry name" value="PROTEIN-LYSINE METHYLTRANSFERASE C42C1.13"/>
    <property type="match status" value="1"/>
</dbReference>
<evidence type="ECO:0000256" key="2">
    <source>
        <dbReference type="SAM" id="Phobius"/>
    </source>
</evidence>
<dbReference type="SUPFAM" id="SSF53335">
    <property type="entry name" value="S-adenosyl-L-methionine-dependent methyltransferases"/>
    <property type="match status" value="1"/>
</dbReference>
<keyword evidence="2" id="KW-0812">Transmembrane</keyword>
<dbReference type="EMBL" id="HE796918">
    <property type="protein sequence ID" value="CCL99165.1"/>
    <property type="molecule type" value="Genomic_DNA"/>
</dbReference>
<name>J4GJH9_9APHY</name>
<dbReference type="GO" id="GO:0032259">
    <property type="term" value="P:methylation"/>
    <property type="evidence" value="ECO:0007669"/>
    <property type="project" value="UniProtKB-KW"/>
</dbReference>
<keyword evidence="1" id="KW-0489">Methyltransferase</keyword>
<keyword evidence="2" id="KW-1133">Transmembrane helix</keyword>
<dbReference type="RefSeq" id="XP_012178448.1">
    <property type="nucleotide sequence ID" value="XM_012323058.1"/>
</dbReference>
<dbReference type="STRING" id="599839.J4GJH9"/>
<evidence type="ECO:0000256" key="1">
    <source>
        <dbReference type="HAMAP-Rule" id="MF_03198"/>
    </source>
</evidence>
<comment type="function">
    <text evidence="1">S-adenosyl-L-methionine-dependent protein-lysine N-methyltransferase that methylates elongation factor 1-alpha.</text>
</comment>
<dbReference type="HOGENOM" id="CLU_055721_2_0_1"/>
<keyword evidence="1" id="KW-0963">Cytoplasm</keyword>
<keyword evidence="2" id="KW-0472">Membrane</keyword>
<accession>J4GJH9</accession>